<accession>A0ACC1NNP7</accession>
<protein>
    <submittedName>
        <fullName evidence="1">Uncharacterized protein</fullName>
    </submittedName>
</protein>
<reference evidence="1" key="1">
    <citation type="submission" date="2022-08" db="EMBL/GenBank/DDBJ databases">
        <title>Genome Sequence of Lecanicillium fungicola.</title>
        <authorList>
            <person name="Buettner E."/>
        </authorList>
    </citation>
    <scope>NUCLEOTIDE SEQUENCE</scope>
    <source>
        <strain evidence="1">Babe33</strain>
    </source>
</reference>
<gene>
    <name evidence="1" type="ORF">NQ176_g2372</name>
</gene>
<evidence type="ECO:0000313" key="2">
    <source>
        <dbReference type="Proteomes" id="UP001143910"/>
    </source>
</evidence>
<dbReference type="EMBL" id="JANJQO010000166">
    <property type="protein sequence ID" value="KAJ2980892.1"/>
    <property type="molecule type" value="Genomic_DNA"/>
</dbReference>
<keyword evidence="2" id="KW-1185">Reference proteome</keyword>
<evidence type="ECO:0000313" key="1">
    <source>
        <dbReference type="EMBL" id="KAJ2980892.1"/>
    </source>
</evidence>
<dbReference type="Proteomes" id="UP001143910">
    <property type="component" value="Unassembled WGS sequence"/>
</dbReference>
<proteinExistence type="predicted"/>
<organism evidence="1 2">
    <name type="scientific">Zarea fungicola</name>
    <dbReference type="NCBI Taxonomy" id="93591"/>
    <lineage>
        <taxon>Eukaryota</taxon>
        <taxon>Fungi</taxon>
        <taxon>Dikarya</taxon>
        <taxon>Ascomycota</taxon>
        <taxon>Pezizomycotina</taxon>
        <taxon>Sordariomycetes</taxon>
        <taxon>Hypocreomycetidae</taxon>
        <taxon>Hypocreales</taxon>
        <taxon>Cordycipitaceae</taxon>
        <taxon>Zarea</taxon>
    </lineage>
</organism>
<name>A0ACC1NNP7_9HYPO</name>
<sequence length="96" mass="10903">MVILIVGRLLAADRSMIEHKDQFHQIHAGERFRDKMRRFLDLLGRAPPVLGTNSEPDDGGGEGRDVGLRSMLEFDCWDVESEDWDEDDEVQGSDSD</sequence>
<comment type="caution">
    <text evidence="1">The sequence shown here is derived from an EMBL/GenBank/DDBJ whole genome shotgun (WGS) entry which is preliminary data.</text>
</comment>